<evidence type="ECO:0000256" key="1">
    <source>
        <dbReference type="ARBA" id="ARBA00023015"/>
    </source>
</evidence>
<dbReference type="InterPro" id="IPR036271">
    <property type="entry name" value="Tet_transcr_reg_TetR-rel_C_sf"/>
</dbReference>
<evidence type="ECO:0000313" key="6">
    <source>
        <dbReference type="EMBL" id="QSX98913.1"/>
    </source>
</evidence>
<dbReference type="SUPFAM" id="SSF46689">
    <property type="entry name" value="Homeodomain-like"/>
    <property type="match status" value="1"/>
</dbReference>
<evidence type="ECO:0000256" key="3">
    <source>
        <dbReference type="ARBA" id="ARBA00023163"/>
    </source>
</evidence>
<dbReference type="GO" id="GO:0003677">
    <property type="term" value="F:DNA binding"/>
    <property type="evidence" value="ECO:0007669"/>
    <property type="project" value="UniProtKB-UniRule"/>
</dbReference>
<evidence type="ECO:0000313" key="7">
    <source>
        <dbReference type="Proteomes" id="UP000662821"/>
    </source>
</evidence>
<feature type="DNA-binding region" description="H-T-H motif" evidence="4">
    <location>
        <begin position="30"/>
        <end position="49"/>
    </location>
</feature>
<feature type="domain" description="HTH tetR-type" evidence="5">
    <location>
        <begin position="7"/>
        <end position="67"/>
    </location>
</feature>
<evidence type="ECO:0000259" key="5">
    <source>
        <dbReference type="PROSITE" id="PS50977"/>
    </source>
</evidence>
<dbReference type="AlphaFoldDB" id="A0AAJ4T7R9"/>
<dbReference type="PROSITE" id="PS50977">
    <property type="entry name" value="HTH_TETR_2"/>
    <property type="match status" value="1"/>
</dbReference>
<gene>
    <name evidence="6" type="ORF">J3P46_14005</name>
</gene>
<evidence type="ECO:0000256" key="4">
    <source>
        <dbReference type="PROSITE-ProRule" id="PRU00335"/>
    </source>
</evidence>
<dbReference type="InterPro" id="IPR001647">
    <property type="entry name" value="HTH_TetR"/>
</dbReference>
<accession>A0AAJ4T7R9</accession>
<organism evidence="6 7">
    <name type="scientific">Janthinobacterium lividum</name>
    <dbReference type="NCBI Taxonomy" id="29581"/>
    <lineage>
        <taxon>Bacteria</taxon>
        <taxon>Pseudomonadati</taxon>
        <taxon>Pseudomonadota</taxon>
        <taxon>Betaproteobacteria</taxon>
        <taxon>Burkholderiales</taxon>
        <taxon>Oxalobacteraceae</taxon>
        <taxon>Janthinobacterium</taxon>
    </lineage>
</organism>
<dbReference type="RefSeq" id="WP_208672481.1">
    <property type="nucleotide sequence ID" value="NZ_CP071520.1"/>
</dbReference>
<dbReference type="SUPFAM" id="SSF48498">
    <property type="entry name" value="Tetracyclin repressor-like, C-terminal domain"/>
    <property type="match status" value="1"/>
</dbReference>
<keyword evidence="1" id="KW-0805">Transcription regulation</keyword>
<dbReference type="InterPro" id="IPR009057">
    <property type="entry name" value="Homeodomain-like_sf"/>
</dbReference>
<protein>
    <submittedName>
        <fullName evidence="6">TetR/AcrR family transcriptional regulator</fullName>
    </submittedName>
</protein>
<dbReference type="Proteomes" id="UP000662821">
    <property type="component" value="Chromosome"/>
</dbReference>
<dbReference type="Pfam" id="PF00440">
    <property type="entry name" value="TetR_N"/>
    <property type="match status" value="1"/>
</dbReference>
<sequence>MSKKSSADMRQHLIDIAKALMAEKGYTAVGLAELVAAAGVPKGSFYYYFKSKEEFGQALLDDYFTTYLQTVDALLAGPGNARERLLAYFDNWRATQASSAPEGKCLVVKLGAEVCDLSVDMGAVLQHGTGAILDRLTQCVEAGHLDGSLAVAMPARVLAESLYQLWLGASLMVKVARSGGPFDAAMATTQRLLS</sequence>
<dbReference type="EMBL" id="CP071520">
    <property type="protein sequence ID" value="QSX98913.1"/>
    <property type="molecule type" value="Genomic_DNA"/>
</dbReference>
<dbReference type="PRINTS" id="PR00455">
    <property type="entry name" value="HTHTETR"/>
</dbReference>
<dbReference type="InterPro" id="IPR011075">
    <property type="entry name" value="TetR_C"/>
</dbReference>
<dbReference type="PANTHER" id="PTHR47506:SF6">
    <property type="entry name" value="HTH-TYPE TRANSCRIPTIONAL REPRESSOR NEMR"/>
    <property type="match status" value="1"/>
</dbReference>
<dbReference type="PANTHER" id="PTHR47506">
    <property type="entry name" value="TRANSCRIPTIONAL REGULATORY PROTEIN"/>
    <property type="match status" value="1"/>
</dbReference>
<dbReference type="Gene3D" id="1.10.357.10">
    <property type="entry name" value="Tetracycline Repressor, domain 2"/>
    <property type="match status" value="1"/>
</dbReference>
<dbReference type="Pfam" id="PF16925">
    <property type="entry name" value="TetR_C_13"/>
    <property type="match status" value="1"/>
</dbReference>
<keyword evidence="2 4" id="KW-0238">DNA-binding</keyword>
<evidence type="ECO:0000256" key="2">
    <source>
        <dbReference type="ARBA" id="ARBA00023125"/>
    </source>
</evidence>
<keyword evidence="3" id="KW-0804">Transcription</keyword>
<proteinExistence type="predicted"/>
<reference evidence="6 7" key="1">
    <citation type="submission" date="2021-03" db="EMBL/GenBank/DDBJ databases">
        <title>Draft genome sequence of Janthinobacterium sp. strain PLB02 isolated from infected primmorphs (Lubomirskia baicalensis).</title>
        <authorList>
            <person name="Chernogor L.I."/>
            <person name="Belikov S.I."/>
            <person name="Petrushin I.S."/>
        </authorList>
    </citation>
    <scope>NUCLEOTIDE SEQUENCE [LARGE SCALE GENOMIC DNA]</scope>
    <source>
        <strain evidence="6 7">PLB02</strain>
    </source>
</reference>
<name>A0AAJ4T7R9_9BURK</name>